<dbReference type="STRING" id="596327.PORUE0001_0375"/>
<dbReference type="AlphaFoldDB" id="C2MD54"/>
<comment type="caution">
    <text evidence="4">The sequence shown here is derived from an EMBL/GenBank/DDBJ whole genome shotgun (WGS) entry which is preliminary data.</text>
</comment>
<name>C2MD54_9PORP</name>
<gene>
    <name evidence="4" type="ORF">PORUE0001_0375</name>
</gene>
<accession>C2MD54</accession>
<organism evidence="4 5">
    <name type="scientific">Porphyromonas uenonis 60-3</name>
    <dbReference type="NCBI Taxonomy" id="596327"/>
    <lineage>
        <taxon>Bacteria</taxon>
        <taxon>Pseudomonadati</taxon>
        <taxon>Bacteroidota</taxon>
        <taxon>Bacteroidia</taxon>
        <taxon>Bacteroidales</taxon>
        <taxon>Porphyromonadaceae</taxon>
        <taxon>Porphyromonas</taxon>
    </lineage>
</organism>
<evidence type="ECO:0000313" key="5">
    <source>
        <dbReference type="Proteomes" id="UP000003303"/>
    </source>
</evidence>
<feature type="compositionally biased region" description="Polar residues" evidence="2">
    <location>
        <begin position="339"/>
        <end position="349"/>
    </location>
</feature>
<keyword evidence="5" id="KW-1185">Reference proteome</keyword>
<sequence length="349" mass="39491">MRLEVFIFGAEDGAVAYPNTDARYFESMFYQTPDIKRVPILDVRLRLIDGRCFTDYTLLLYGLTATIGRPDAHIGITYRLEGYVDKCTHIYHFLMNEFSGKVDGVVVNRDRFIKPISDFKELPQVLEQRFASCFDDQDITPIISSQKADSRIIPYNPKDIDDAEIKRRVFAREVIRISDSYPSRELLAMQERQTKMKTKYAKEIEETEARVKTQAQERINSLQTQIDRLAEEKKRIITSKESSDATIQEIRKLLQLSPSAAVTLSKEELFKPQDIASNAKGLHRQTHLLSRPALQVGLLLISCVVSLLTLLFVSGIIASSSSSHTKSASPTPTEHVQDSTKSASISTPQ</sequence>
<keyword evidence="3" id="KW-0472">Membrane</keyword>
<feature type="coiled-coil region" evidence="1">
    <location>
        <begin position="197"/>
        <end position="239"/>
    </location>
</feature>
<evidence type="ECO:0000313" key="4">
    <source>
        <dbReference type="EMBL" id="EEK16379.1"/>
    </source>
</evidence>
<feature type="transmembrane region" description="Helical" evidence="3">
    <location>
        <begin position="296"/>
        <end position="318"/>
    </location>
</feature>
<dbReference type="Proteomes" id="UP000003303">
    <property type="component" value="Unassembled WGS sequence"/>
</dbReference>
<dbReference type="RefSeq" id="WP_007365820.1">
    <property type="nucleotide sequence ID" value="NZ_ACLR01000182.1"/>
</dbReference>
<reference evidence="4 5" key="1">
    <citation type="submission" date="2009-04" db="EMBL/GenBank/DDBJ databases">
        <authorList>
            <person name="Sebastian Y."/>
            <person name="Madupu R."/>
            <person name="Durkin A.S."/>
            <person name="Torralba M."/>
            <person name="Methe B."/>
            <person name="Sutton G.G."/>
            <person name="Strausberg R.L."/>
            <person name="Nelson K.E."/>
        </authorList>
    </citation>
    <scope>NUCLEOTIDE SEQUENCE [LARGE SCALE GENOMIC DNA]</scope>
    <source>
        <strain evidence="4 5">60-3</strain>
    </source>
</reference>
<protein>
    <submittedName>
        <fullName evidence="4">Uncharacterized protein</fullName>
    </submittedName>
</protein>
<keyword evidence="3" id="KW-1133">Transmembrane helix</keyword>
<feature type="compositionally biased region" description="Low complexity" evidence="2">
    <location>
        <begin position="321"/>
        <end position="332"/>
    </location>
</feature>
<evidence type="ECO:0000256" key="1">
    <source>
        <dbReference type="SAM" id="Coils"/>
    </source>
</evidence>
<keyword evidence="1" id="KW-0175">Coiled coil</keyword>
<feature type="region of interest" description="Disordered" evidence="2">
    <location>
        <begin position="321"/>
        <end position="349"/>
    </location>
</feature>
<keyword evidence="3" id="KW-0812">Transmembrane</keyword>
<evidence type="ECO:0000256" key="2">
    <source>
        <dbReference type="SAM" id="MobiDB-lite"/>
    </source>
</evidence>
<evidence type="ECO:0000256" key="3">
    <source>
        <dbReference type="SAM" id="Phobius"/>
    </source>
</evidence>
<dbReference type="EMBL" id="ACLR01000182">
    <property type="protein sequence ID" value="EEK16379.1"/>
    <property type="molecule type" value="Genomic_DNA"/>
</dbReference>
<proteinExistence type="predicted"/>